<comment type="caution">
    <text evidence="1">The sequence shown here is derived from an EMBL/GenBank/DDBJ whole genome shotgun (WGS) entry which is preliminary data.</text>
</comment>
<name>A0A8H3GF39_9AGAM</name>
<dbReference type="AlphaFoldDB" id="A0A8H3GF39"/>
<dbReference type="EMBL" id="CAJMWY010000780">
    <property type="protein sequence ID" value="CAE6446905.1"/>
    <property type="molecule type" value="Genomic_DNA"/>
</dbReference>
<evidence type="ECO:0000313" key="2">
    <source>
        <dbReference type="Proteomes" id="UP000663861"/>
    </source>
</evidence>
<gene>
    <name evidence="1" type="ORF">RDB_LOCUS49262</name>
</gene>
<organism evidence="1 2">
    <name type="scientific">Rhizoctonia solani</name>
    <dbReference type="NCBI Taxonomy" id="456999"/>
    <lineage>
        <taxon>Eukaryota</taxon>
        <taxon>Fungi</taxon>
        <taxon>Dikarya</taxon>
        <taxon>Basidiomycota</taxon>
        <taxon>Agaricomycotina</taxon>
        <taxon>Agaricomycetes</taxon>
        <taxon>Cantharellales</taxon>
        <taxon>Ceratobasidiaceae</taxon>
        <taxon>Rhizoctonia</taxon>
    </lineage>
</organism>
<sequence length="63" mass="6934">MFVAVVSGFNLPSGWDRCRLMGPRTIHGTGLAWFESGHTFHHSKPAASMCGHRYYSTGVPVAR</sequence>
<reference evidence="1" key="1">
    <citation type="submission" date="2021-01" db="EMBL/GenBank/DDBJ databases">
        <authorList>
            <person name="Kaushik A."/>
        </authorList>
    </citation>
    <scope>NUCLEOTIDE SEQUENCE</scope>
    <source>
        <strain evidence="1">AG4-RS23</strain>
    </source>
</reference>
<proteinExistence type="predicted"/>
<protein>
    <submittedName>
        <fullName evidence="1">Uncharacterized protein</fullName>
    </submittedName>
</protein>
<evidence type="ECO:0000313" key="1">
    <source>
        <dbReference type="EMBL" id="CAE6446905.1"/>
    </source>
</evidence>
<accession>A0A8H3GF39</accession>
<dbReference type="Proteomes" id="UP000663861">
    <property type="component" value="Unassembled WGS sequence"/>
</dbReference>